<dbReference type="GO" id="GO:0005634">
    <property type="term" value="C:nucleus"/>
    <property type="evidence" value="ECO:0007669"/>
    <property type="project" value="TreeGrafter"/>
</dbReference>
<gene>
    <name evidence="5" type="primary">TPHA0D00430</name>
    <name evidence="5" type="ordered locus">TPHA_0D00430</name>
</gene>
<dbReference type="HOGENOM" id="CLU_000288_181_1_1"/>
<dbReference type="EMBL" id="HE612859">
    <property type="protein sequence ID" value="CCE62687.1"/>
    <property type="molecule type" value="Genomic_DNA"/>
</dbReference>
<dbReference type="KEGG" id="tpf:TPHA_0D00430"/>
<protein>
    <recommendedName>
        <fullName evidence="4">Protein kinase domain-containing protein</fullName>
    </recommendedName>
</protein>
<evidence type="ECO:0000313" key="6">
    <source>
        <dbReference type="Proteomes" id="UP000005666"/>
    </source>
</evidence>
<dbReference type="AlphaFoldDB" id="G8BS66"/>
<comment type="similarity">
    <text evidence="1">Belongs to the protein kinase superfamily. CMGC Ser/Thr protein kinase family. CDC2/CDKX subfamily.</text>
</comment>
<evidence type="ECO:0000256" key="1">
    <source>
        <dbReference type="ARBA" id="ARBA00006485"/>
    </source>
</evidence>
<dbReference type="eggNOG" id="KOG0594">
    <property type="taxonomic scope" value="Eukaryota"/>
</dbReference>
<keyword evidence="3" id="KW-0067">ATP-binding</keyword>
<dbReference type="GO" id="GO:0009891">
    <property type="term" value="P:positive regulation of biosynthetic process"/>
    <property type="evidence" value="ECO:0007669"/>
    <property type="project" value="UniProtKB-ARBA"/>
</dbReference>
<dbReference type="InterPro" id="IPR050108">
    <property type="entry name" value="CDK"/>
</dbReference>
<dbReference type="GeneID" id="11531039"/>
<name>G8BS66_TETPH</name>
<proteinExistence type="inferred from homology"/>
<dbReference type="SUPFAM" id="SSF56112">
    <property type="entry name" value="Protein kinase-like (PK-like)"/>
    <property type="match status" value="1"/>
</dbReference>
<evidence type="ECO:0000259" key="4">
    <source>
        <dbReference type="PROSITE" id="PS50011"/>
    </source>
</evidence>
<dbReference type="PANTHER" id="PTHR24056:SF508">
    <property type="entry name" value="CYCLIN-DEPENDENT KINASE 10"/>
    <property type="match status" value="1"/>
</dbReference>
<dbReference type="Pfam" id="PF00069">
    <property type="entry name" value="Pkinase"/>
    <property type="match status" value="1"/>
</dbReference>
<organism evidence="5 6">
    <name type="scientific">Tetrapisispora phaffii (strain ATCC 24235 / CBS 4417 / NBRC 1672 / NRRL Y-8282 / UCD 70-5)</name>
    <name type="common">Yeast</name>
    <name type="synonym">Fabospora phaffii</name>
    <dbReference type="NCBI Taxonomy" id="1071381"/>
    <lineage>
        <taxon>Eukaryota</taxon>
        <taxon>Fungi</taxon>
        <taxon>Dikarya</taxon>
        <taxon>Ascomycota</taxon>
        <taxon>Saccharomycotina</taxon>
        <taxon>Saccharomycetes</taxon>
        <taxon>Saccharomycetales</taxon>
        <taxon>Saccharomycetaceae</taxon>
        <taxon>Tetrapisispora</taxon>
    </lineage>
</organism>
<dbReference type="InterPro" id="IPR011009">
    <property type="entry name" value="Kinase-like_dom_sf"/>
</dbReference>
<dbReference type="OMA" id="SIDITHC"/>
<dbReference type="GO" id="GO:0000307">
    <property type="term" value="C:cyclin-dependent protein kinase holoenzyme complex"/>
    <property type="evidence" value="ECO:0007669"/>
    <property type="project" value="UniProtKB-ARBA"/>
</dbReference>
<dbReference type="InterPro" id="IPR008271">
    <property type="entry name" value="Ser/Thr_kinase_AS"/>
</dbReference>
<dbReference type="OrthoDB" id="413582at2759"/>
<dbReference type="Gene3D" id="1.10.510.10">
    <property type="entry name" value="Transferase(Phosphotransferase) domain 1"/>
    <property type="match status" value="1"/>
</dbReference>
<dbReference type="SMART" id="SM00220">
    <property type="entry name" value="S_TKc"/>
    <property type="match status" value="1"/>
</dbReference>
<dbReference type="GO" id="GO:0051321">
    <property type="term" value="P:meiotic cell cycle"/>
    <property type="evidence" value="ECO:0007669"/>
    <property type="project" value="EnsemblFungi"/>
</dbReference>
<dbReference type="GO" id="GO:0005737">
    <property type="term" value="C:cytoplasm"/>
    <property type="evidence" value="ECO:0007669"/>
    <property type="project" value="EnsemblFungi"/>
</dbReference>
<accession>G8BS66</accession>
<dbReference type="PROSITE" id="PS00108">
    <property type="entry name" value="PROTEIN_KINASE_ST"/>
    <property type="match status" value="1"/>
</dbReference>
<dbReference type="GO" id="GO:0004674">
    <property type="term" value="F:protein serine/threonine kinase activity"/>
    <property type="evidence" value="ECO:0007669"/>
    <property type="project" value="TreeGrafter"/>
</dbReference>
<dbReference type="GO" id="GO:0097472">
    <property type="term" value="F:cyclin-dependent protein kinase activity"/>
    <property type="evidence" value="ECO:0007669"/>
    <property type="project" value="EnsemblFungi"/>
</dbReference>
<reference evidence="5 6" key="1">
    <citation type="journal article" date="2011" name="Proc. Natl. Acad. Sci. U.S.A.">
        <title>Evolutionary erosion of yeast sex chromosomes by mating-type switching accidents.</title>
        <authorList>
            <person name="Gordon J.L."/>
            <person name="Armisen D."/>
            <person name="Proux-Wera E."/>
            <person name="Oheigeartaigh S.S."/>
            <person name="Byrne K.P."/>
            <person name="Wolfe K.H."/>
        </authorList>
    </citation>
    <scope>NUCLEOTIDE SEQUENCE [LARGE SCALE GENOMIC DNA]</scope>
    <source>
        <strain evidence="6">ATCC 24235 / CBS 4417 / NBRC 1672 / NRRL Y-8282 / UCD 70-5</strain>
    </source>
</reference>
<dbReference type="GO" id="GO:0000086">
    <property type="term" value="P:G2/M transition of mitotic cell cycle"/>
    <property type="evidence" value="ECO:0007669"/>
    <property type="project" value="EnsemblFungi"/>
</dbReference>
<dbReference type="InterPro" id="IPR000719">
    <property type="entry name" value="Prot_kinase_dom"/>
</dbReference>
<dbReference type="GO" id="GO:0007346">
    <property type="term" value="P:regulation of mitotic cell cycle"/>
    <property type="evidence" value="ECO:0007669"/>
    <property type="project" value="TreeGrafter"/>
</dbReference>
<dbReference type="GO" id="GO:0005524">
    <property type="term" value="F:ATP binding"/>
    <property type="evidence" value="ECO:0007669"/>
    <property type="project" value="UniProtKB-KW"/>
</dbReference>
<evidence type="ECO:0000313" key="5">
    <source>
        <dbReference type="EMBL" id="CCE62687.1"/>
    </source>
</evidence>
<dbReference type="Proteomes" id="UP000005666">
    <property type="component" value="Chromosome 4"/>
</dbReference>
<dbReference type="CDD" id="cd00180">
    <property type="entry name" value="PKc"/>
    <property type="match status" value="1"/>
</dbReference>
<dbReference type="PANTHER" id="PTHR24056">
    <property type="entry name" value="CELL DIVISION PROTEIN KINASE"/>
    <property type="match status" value="1"/>
</dbReference>
<feature type="domain" description="Protein kinase" evidence="4">
    <location>
        <begin position="1"/>
        <end position="359"/>
    </location>
</feature>
<dbReference type="PROSITE" id="PS50011">
    <property type="entry name" value="PROTEIN_KINASE_DOM"/>
    <property type="match status" value="1"/>
</dbReference>
<keyword evidence="6" id="KW-1185">Reference proteome</keyword>
<dbReference type="STRING" id="1071381.G8BS66"/>
<dbReference type="RefSeq" id="XP_003685121.1">
    <property type="nucleotide sequence ID" value="XM_003685073.1"/>
</dbReference>
<keyword evidence="2" id="KW-0547">Nucleotide-binding</keyword>
<evidence type="ECO:0000256" key="2">
    <source>
        <dbReference type="ARBA" id="ARBA00022741"/>
    </source>
</evidence>
<sequence>MSKGKTIAITRFAHIFKLGNDKVVKSISKDGLLPPHDPLMELSILEKLTKNESNRNVIQLLDYQENTNYDLVFKYYPLTLKELLLSGYISIVNPYYNVTASSPTENYYRNRFDSNKYAYDFFKQLINGLAYIHSLQIIHRDIKLDNILMEDNGNNNFTLVVTDFGISYDASDENRGNELINDKITDVSTSIYKAPELLFSVRNYTNKVDIWAAFIVLSQLLIDPAMKVKNQKNIPAVVTDGSFSDDDNDGFREEVGSDIKLLFSIFEKFGIPSAAQWPEVINYGTADTFIGMFGNSGDSKYFLDKKTPEAEEYMEQIIPGLRNIEGKQQRETLVQCCIGMASFESTTRFSAEQLLEYLN</sequence>
<evidence type="ECO:0000256" key="3">
    <source>
        <dbReference type="ARBA" id="ARBA00022840"/>
    </source>
</evidence>
<dbReference type="GO" id="GO:0060633">
    <property type="term" value="P:negative regulation of transcription initiation by RNA polymerase II"/>
    <property type="evidence" value="ECO:0007669"/>
    <property type="project" value="EnsemblFungi"/>
</dbReference>